<dbReference type="EMBL" id="QJKJ01001846">
    <property type="protein sequence ID" value="RDY05599.1"/>
    <property type="molecule type" value="Genomic_DNA"/>
</dbReference>
<comment type="caution">
    <text evidence="1">The sequence shown here is derived from an EMBL/GenBank/DDBJ whole genome shotgun (WGS) entry which is preliminary data.</text>
</comment>
<name>A0A371HS43_MUCPR</name>
<dbReference type="AlphaFoldDB" id="A0A371HS43"/>
<proteinExistence type="predicted"/>
<evidence type="ECO:0000313" key="1">
    <source>
        <dbReference type="EMBL" id="RDY05599.1"/>
    </source>
</evidence>
<reference evidence="1" key="1">
    <citation type="submission" date="2018-05" db="EMBL/GenBank/DDBJ databases">
        <title>Draft genome of Mucuna pruriens seed.</title>
        <authorList>
            <person name="Nnadi N.E."/>
            <person name="Vos R."/>
            <person name="Hasami M.H."/>
            <person name="Devisetty U.K."/>
            <person name="Aguiy J.C."/>
        </authorList>
    </citation>
    <scope>NUCLEOTIDE SEQUENCE [LARGE SCALE GENOMIC DNA]</scope>
    <source>
        <strain evidence="1">JCA_2017</strain>
    </source>
</reference>
<evidence type="ECO:0008006" key="3">
    <source>
        <dbReference type="Google" id="ProtNLM"/>
    </source>
</evidence>
<organism evidence="1 2">
    <name type="scientific">Mucuna pruriens</name>
    <name type="common">Velvet bean</name>
    <name type="synonym">Dolichos pruriens</name>
    <dbReference type="NCBI Taxonomy" id="157652"/>
    <lineage>
        <taxon>Eukaryota</taxon>
        <taxon>Viridiplantae</taxon>
        <taxon>Streptophyta</taxon>
        <taxon>Embryophyta</taxon>
        <taxon>Tracheophyta</taxon>
        <taxon>Spermatophyta</taxon>
        <taxon>Magnoliopsida</taxon>
        <taxon>eudicotyledons</taxon>
        <taxon>Gunneridae</taxon>
        <taxon>Pentapetalae</taxon>
        <taxon>rosids</taxon>
        <taxon>fabids</taxon>
        <taxon>Fabales</taxon>
        <taxon>Fabaceae</taxon>
        <taxon>Papilionoideae</taxon>
        <taxon>50 kb inversion clade</taxon>
        <taxon>NPAAA clade</taxon>
        <taxon>indigoferoid/millettioid clade</taxon>
        <taxon>Phaseoleae</taxon>
        <taxon>Mucuna</taxon>
    </lineage>
</organism>
<sequence>MLIAGKLRSIWDGPFVITNVFPYGAIELKDEHTNSTFQVNGHKLKLFHEGPIPPAVCDSSMIPTYGDFVMIKLFVGVFLTLRSIRSSSFVMQHLEAATMDQLGWPGNNLIAGSIGPPILGTHNNSSPPANNAKKLEWPLVNGMRCPNNP</sequence>
<keyword evidence="2" id="KW-1185">Reference proteome</keyword>
<gene>
    <name evidence="1" type="ORF">CR513_10544</name>
</gene>
<feature type="non-terminal residue" evidence="1">
    <location>
        <position position="1"/>
    </location>
</feature>
<dbReference type="Proteomes" id="UP000257109">
    <property type="component" value="Unassembled WGS sequence"/>
</dbReference>
<accession>A0A371HS43</accession>
<protein>
    <recommendedName>
        <fullName evidence="3">Reverse transcriptase domain-containing protein</fullName>
    </recommendedName>
</protein>
<evidence type="ECO:0000313" key="2">
    <source>
        <dbReference type="Proteomes" id="UP000257109"/>
    </source>
</evidence>